<sequence length="98" mass="11452">MSPCVIFIYGNARLQTRITRIRKKKKKILFILLILLHERLAHGPVKSRKSKSLTFALRLQPSTDKKWRSRLKAENEVPSQIYISIVRSSELLVVQHTE</sequence>
<dbReference type="AlphaFoldDB" id="A0A0M9WJJ0"/>
<gene>
    <name evidence="1" type="ORF">ACN38_g1782</name>
</gene>
<keyword evidence="2" id="KW-1185">Reference proteome</keyword>
<evidence type="ECO:0000313" key="2">
    <source>
        <dbReference type="Proteomes" id="UP000037696"/>
    </source>
</evidence>
<protein>
    <submittedName>
        <fullName evidence="1">Uncharacterized protein</fullName>
    </submittedName>
</protein>
<reference evidence="1 2" key="1">
    <citation type="submission" date="2015-08" db="EMBL/GenBank/DDBJ databases">
        <title>Genome sequencing of Penicillium nordicum.</title>
        <authorList>
            <person name="Nguyen H.D."/>
            <person name="Seifert K.A."/>
        </authorList>
    </citation>
    <scope>NUCLEOTIDE SEQUENCE [LARGE SCALE GENOMIC DNA]</scope>
    <source>
        <strain evidence="1 2">DAOMC 185683</strain>
    </source>
</reference>
<evidence type="ECO:0000313" key="1">
    <source>
        <dbReference type="EMBL" id="KOS47315.1"/>
    </source>
</evidence>
<proteinExistence type="predicted"/>
<name>A0A0M9WJJ0_9EURO</name>
<dbReference type="Proteomes" id="UP000037696">
    <property type="component" value="Unassembled WGS sequence"/>
</dbReference>
<comment type="caution">
    <text evidence="1">The sequence shown here is derived from an EMBL/GenBank/DDBJ whole genome shotgun (WGS) entry which is preliminary data.</text>
</comment>
<accession>A0A0M9WJJ0</accession>
<organism evidence="1 2">
    <name type="scientific">Penicillium nordicum</name>
    <dbReference type="NCBI Taxonomy" id="229535"/>
    <lineage>
        <taxon>Eukaryota</taxon>
        <taxon>Fungi</taxon>
        <taxon>Dikarya</taxon>
        <taxon>Ascomycota</taxon>
        <taxon>Pezizomycotina</taxon>
        <taxon>Eurotiomycetes</taxon>
        <taxon>Eurotiomycetidae</taxon>
        <taxon>Eurotiales</taxon>
        <taxon>Aspergillaceae</taxon>
        <taxon>Penicillium</taxon>
    </lineage>
</organism>
<dbReference type="EMBL" id="LHQQ01000018">
    <property type="protein sequence ID" value="KOS47315.1"/>
    <property type="molecule type" value="Genomic_DNA"/>
</dbReference>